<keyword evidence="5" id="KW-0732">Signal</keyword>
<dbReference type="Proteomes" id="UP000295807">
    <property type="component" value="Unassembled WGS sequence"/>
</dbReference>
<feature type="domain" description="DUF7133" evidence="8">
    <location>
        <begin position="362"/>
        <end position="710"/>
    </location>
</feature>
<gene>
    <name evidence="9" type="ORF">EDD80_101115</name>
</gene>
<dbReference type="Gene3D" id="2.120.10.30">
    <property type="entry name" value="TolB, C-terminal domain"/>
    <property type="match status" value="1"/>
</dbReference>
<sequence length="995" mass="111464">MQTNQPISIRRLLSRFFLLLAVSLAGCAPSGKFDFAEHDRVALIGNALAERMQYHGFLETYLQASYPEKELVFRNLGFTGDQAAHRPRAHENYGDADEHLSRVKANVIFAFFGYNESFDDTPEKFGQQVREWIDSTRLKKYDGVNVPRIVLFSPIAHENLESPDLPSGEENNRRLEAYTEAMAAAAAEKQVVFVNLFEGTKRLYEESKAPLTLNGIHLNEKGNQEVARLITVELAGAEPGIRQAQFDKLRKAVLNKNGRWFNRYRATDGNDVWGGRSELHGNFETLQRELVMLDSMTANRDKRIWAVARGEKGVQVVSDEEEPFWGVWESWAVDTTIDDSNVPEPVKVVSNFKGEVVYLSGEAAIDKMHLAPGLEINLFASEEQFPEIANPVTVKRDTKGRIWVASWETYPKREPLKEMKDRLVILADSDRDGVADKSTTFARVHNPTGFEFWNNGVIVVSAPNILFLKDTDGDDKADERIVLLGGIDAADTHHSANNLFYGPDGFIYYQRGVFMLSNVETPWRKNYEARKPGLYRFNPRTYQFDFVVENSPNAHGISFDKWGYQFITDGTSGRASQVYLDPETHGSAGPDDFKTRQLFQQTVRPVPGNQVLSSTHFPPEYENNFLIYNVIGFLGIKRYQLTYDNGVVQGKEIGDLIYSDDPNFRPTSGVIGADGALYISDWQNPLIGHMQHNIRDPKRDHEHGRIYRITATGRPLSEPVAIAGEPVEKLLDLLQHPVNEVRHQVQIELSGRDREEVISKAKEWVKQFDASDEAGAHAMLEVLWLHQRQNKTNPELLGKLLGSPVEHARIAAQRVEWFRKYQEKEMAAHSQAGLAAGADTTERTSPAEGAAHAHAAGDTAVGAKTVDLSGESQAVLSIATIPERMLFDTKEVIVKAGQPVKLTLKNPDFMPHNLVVVSPGAADEVAQLAIDMGGKGFEKQFVPQSSKVLHATRLVNNNEEQTLEFKAPSKPGDYPFLCTFPGHGTMMRGIIKVIN</sequence>
<dbReference type="GO" id="GO:0016788">
    <property type="term" value="F:hydrolase activity, acting on ester bonds"/>
    <property type="evidence" value="ECO:0007669"/>
    <property type="project" value="UniProtKB-ARBA"/>
</dbReference>
<dbReference type="Pfam" id="PF13472">
    <property type="entry name" value="Lipase_GDSL_2"/>
    <property type="match status" value="1"/>
</dbReference>
<name>A0A4R3KWY9_9SPHI</name>
<keyword evidence="4" id="KW-0186">Copper</keyword>
<evidence type="ECO:0000256" key="4">
    <source>
        <dbReference type="ARBA" id="ARBA00023008"/>
    </source>
</evidence>
<dbReference type="Gene3D" id="2.60.40.420">
    <property type="entry name" value="Cupredoxins - blue copper proteins"/>
    <property type="match status" value="1"/>
</dbReference>
<dbReference type="AlphaFoldDB" id="A0A4R3KWY9"/>
<evidence type="ECO:0000256" key="2">
    <source>
        <dbReference type="ARBA" id="ARBA00022723"/>
    </source>
</evidence>
<dbReference type="OrthoDB" id="9808161at2"/>
<feature type="domain" description="Blue (type 1) copper" evidence="6">
    <location>
        <begin position="883"/>
        <end position="993"/>
    </location>
</feature>
<evidence type="ECO:0000259" key="8">
    <source>
        <dbReference type="Pfam" id="PF23500"/>
    </source>
</evidence>
<keyword evidence="3" id="KW-0249">Electron transport</keyword>
<dbReference type="Gene3D" id="3.40.50.1110">
    <property type="entry name" value="SGNH hydrolase"/>
    <property type="match status" value="1"/>
</dbReference>
<feature type="chain" id="PRO_5020417786" evidence="5">
    <location>
        <begin position="28"/>
        <end position="995"/>
    </location>
</feature>
<dbReference type="PANTHER" id="PTHR33546:SF1">
    <property type="entry name" value="LARGE, MULTIFUNCTIONAL SECRETED PROTEIN"/>
    <property type="match status" value="1"/>
</dbReference>
<keyword evidence="10" id="KW-1185">Reference proteome</keyword>
<evidence type="ECO:0000256" key="5">
    <source>
        <dbReference type="SAM" id="SignalP"/>
    </source>
</evidence>
<keyword evidence="2" id="KW-0479">Metal-binding</keyword>
<dbReference type="SUPFAM" id="SSF63829">
    <property type="entry name" value="Calcium-dependent phosphotriesterase"/>
    <property type="match status" value="1"/>
</dbReference>
<dbReference type="Pfam" id="PF23500">
    <property type="entry name" value="DUF7133"/>
    <property type="match status" value="1"/>
</dbReference>
<feature type="signal peptide" evidence="5">
    <location>
        <begin position="1"/>
        <end position="27"/>
    </location>
</feature>
<dbReference type="CDD" id="cd01834">
    <property type="entry name" value="SGNH_hydrolase_like_2"/>
    <property type="match status" value="1"/>
</dbReference>
<dbReference type="GO" id="GO:0009055">
    <property type="term" value="F:electron transfer activity"/>
    <property type="evidence" value="ECO:0007669"/>
    <property type="project" value="InterPro"/>
</dbReference>
<accession>A0A4R3KWY9</accession>
<dbReference type="GO" id="GO:0005507">
    <property type="term" value="F:copper ion binding"/>
    <property type="evidence" value="ECO:0007669"/>
    <property type="project" value="InterPro"/>
</dbReference>
<protein>
    <submittedName>
        <fullName evidence="9">Putative membrane-bound dehydrogenase-like protein</fullName>
    </submittedName>
</protein>
<organism evidence="9 10">
    <name type="scientific">Anseongella ginsenosidimutans</name>
    <dbReference type="NCBI Taxonomy" id="496056"/>
    <lineage>
        <taxon>Bacteria</taxon>
        <taxon>Pseudomonadati</taxon>
        <taxon>Bacteroidota</taxon>
        <taxon>Sphingobacteriia</taxon>
        <taxon>Sphingobacteriales</taxon>
        <taxon>Sphingobacteriaceae</taxon>
        <taxon>Anseongella</taxon>
    </lineage>
</organism>
<dbReference type="InterPro" id="IPR055557">
    <property type="entry name" value="DUF7133"/>
</dbReference>
<dbReference type="Pfam" id="PF00127">
    <property type="entry name" value="Copper-bind"/>
    <property type="match status" value="1"/>
</dbReference>
<dbReference type="EMBL" id="SMAD01000001">
    <property type="protein sequence ID" value="TCS89918.1"/>
    <property type="molecule type" value="Genomic_DNA"/>
</dbReference>
<evidence type="ECO:0000256" key="1">
    <source>
        <dbReference type="ARBA" id="ARBA00022448"/>
    </source>
</evidence>
<evidence type="ECO:0000313" key="9">
    <source>
        <dbReference type="EMBL" id="TCS89918.1"/>
    </source>
</evidence>
<dbReference type="PANTHER" id="PTHR33546">
    <property type="entry name" value="LARGE, MULTIFUNCTIONAL SECRETED PROTEIN-RELATED"/>
    <property type="match status" value="1"/>
</dbReference>
<dbReference type="RefSeq" id="WP_132127397.1">
    <property type="nucleotide sequence ID" value="NZ_CP042432.1"/>
</dbReference>
<dbReference type="InterPro" id="IPR013830">
    <property type="entry name" value="SGNH_hydro"/>
</dbReference>
<reference evidence="9 10" key="1">
    <citation type="submission" date="2019-03" db="EMBL/GenBank/DDBJ databases">
        <title>Genomic Encyclopedia of Type Strains, Phase IV (KMG-IV): sequencing the most valuable type-strain genomes for metagenomic binning, comparative biology and taxonomic classification.</title>
        <authorList>
            <person name="Goeker M."/>
        </authorList>
    </citation>
    <scope>NUCLEOTIDE SEQUENCE [LARGE SCALE GENOMIC DNA]</scope>
    <source>
        <strain evidence="9 10">DSM 21100</strain>
    </source>
</reference>
<proteinExistence type="predicted"/>
<dbReference type="SUPFAM" id="SSF52266">
    <property type="entry name" value="SGNH hydrolase"/>
    <property type="match status" value="1"/>
</dbReference>
<dbReference type="InterPro" id="IPR008972">
    <property type="entry name" value="Cupredoxin"/>
</dbReference>
<keyword evidence="1" id="KW-0813">Transport</keyword>
<dbReference type="InterPro" id="IPR011042">
    <property type="entry name" value="6-blade_b-propeller_TolB-like"/>
</dbReference>
<dbReference type="InterPro" id="IPR013428">
    <property type="entry name" value="Membrane-bound_put_N"/>
</dbReference>
<dbReference type="InterPro" id="IPR028871">
    <property type="entry name" value="BlueCu_1_BS"/>
</dbReference>
<evidence type="ECO:0000259" key="7">
    <source>
        <dbReference type="Pfam" id="PF13472"/>
    </source>
</evidence>
<feature type="domain" description="SGNH hydrolase-type esterase" evidence="7">
    <location>
        <begin position="53"/>
        <end position="224"/>
    </location>
</feature>
<dbReference type="NCBIfam" id="TIGR02604">
    <property type="entry name" value="Piru_Ver_Nterm"/>
    <property type="match status" value="1"/>
</dbReference>
<evidence type="ECO:0000313" key="10">
    <source>
        <dbReference type="Proteomes" id="UP000295807"/>
    </source>
</evidence>
<dbReference type="CDD" id="cd04233">
    <property type="entry name" value="Auracyanin"/>
    <property type="match status" value="1"/>
</dbReference>
<dbReference type="PROSITE" id="PS00196">
    <property type="entry name" value="COPPER_BLUE"/>
    <property type="match status" value="1"/>
</dbReference>
<dbReference type="InterPro" id="IPR000923">
    <property type="entry name" value="BlueCu_1"/>
</dbReference>
<dbReference type="SUPFAM" id="SSF49503">
    <property type="entry name" value="Cupredoxins"/>
    <property type="match status" value="1"/>
</dbReference>
<dbReference type="InterPro" id="IPR036514">
    <property type="entry name" value="SGNH_hydro_sf"/>
</dbReference>
<evidence type="ECO:0000256" key="3">
    <source>
        <dbReference type="ARBA" id="ARBA00022982"/>
    </source>
</evidence>
<evidence type="ECO:0000259" key="6">
    <source>
        <dbReference type="Pfam" id="PF00127"/>
    </source>
</evidence>
<comment type="caution">
    <text evidence="9">The sequence shown here is derived from an EMBL/GenBank/DDBJ whole genome shotgun (WGS) entry which is preliminary data.</text>
</comment>